<evidence type="ECO:0000256" key="2">
    <source>
        <dbReference type="ARBA" id="ARBA00023015"/>
    </source>
</evidence>
<keyword evidence="4 6" id="KW-0238">DNA-binding</keyword>
<evidence type="ECO:0000256" key="7">
    <source>
        <dbReference type="SAM" id="MobiDB-lite"/>
    </source>
</evidence>
<evidence type="ECO:0000313" key="11">
    <source>
        <dbReference type="Proteomes" id="UP000268313"/>
    </source>
</evidence>
<comment type="caution">
    <text evidence="10">The sequence shown here is derived from an EMBL/GenBank/DDBJ whole genome shotgun (WGS) entry which is preliminary data.</text>
</comment>
<name>A0A3A8JIS9_9BACT</name>
<evidence type="ECO:0000256" key="3">
    <source>
        <dbReference type="ARBA" id="ARBA00023082"/>
    </source>
</evidence>
<dbReference type="CDD" id="cd06171">
    <property type="entry name" value="Sigma70_r4"/>
    <property type="match status" value="1"/>
</dbReference>
<keyword evidence="3 6" id="KW-0731">Sigma factor</keyword>
<dbReference type="SUPFAM" id="SSF88946">
    <property type="entry name" value="Sigma2 domain of RNA polymerase sigma factors"/>
    <property type="match status" value="1"/>
</dbReference>
<keyword evidence="5 6" id="KW-0804">Transcription</keyword>
<dbReference type="Proteomes" id="UP000268313">
    <property type="component" value="Unassembled WGS sequence"/>
</dbReference>
<dbReference type="InterPro" id="IPR039425">
    <property type="entry name" value="RNA_pol_sigma-70-like"/>
</dbReference>
<dbReference type="Pfam" id="PF08281">
    <property type="entry name" value="Sigma70_r4_2"/>
    <property type="match status" value="1"/>
</dbReference>
<dbReference type="PROSITE" id="PS01063">
    <property type="entry name" value="SIGMA70_ECF"/>
    <property type="match status" value="1"/>
</dbReference>
<accession>A0A3A8JIS9</accession>
<dbReference type="Gene3D" id="1.10.10.10">
    <property type="entry name" value="Winged helix-like DNA-binding domain superfamily/Winged helix DNA-binding domain"/>
    <property type="match status" value="1"/>
</dbReference>
<dbReference type="SUPFAM" id="SSF88659">
    <property type="entry name" value="Sigma3 and sigma4 domains of RNA polymerase sigma factors"/>
    <property type="match status" value="1"/>
</dbReference>
<feature type="region of interest" description="Disordered" evidence="7">
    <location>
        <begin position="114"/>
        <end position="143"/>
    </location>
</feature>
<dbReference type="InterPro" id="IPR000838">
    <property type="entry name" value="RNA_pol_sigma70_ECF_CS"/>
</dbReference>
<dbReference type="Pfam" id="PF04542">
    <property type="entry name" value="Sigma70_r2"/>
    <property type="match status" value="1"/>
</dbReference>
<dbReference type="InterPro" id="IPR013249">
    <property type="entry name" value="RNA_pol_sigma70_r4_t2"/>
</dbReference>
<keyword evidence="2 6" id="KW-0805">Transcription regulation</keyword>
<feature type="compositionally biased region" description="Basic and acidic residues" evidence="7">
    <location>
        <begin position="114"/>
        <end position="135"/>
    </location>
</feature>
<gene>
    <name evidence="10" type="ORF">D7X32_39605</name>
</gene>
<evidence type="ECO:0000259" key="8">
    <source>
        <dbReference type="Pfam" id="PF04542"/>
    </source>
</evidence>
<organism evidence="10 11">
    <name type="scientific">Corallococcus carmarthensis</name>
    <dbReference type="NCBI Taxonomy" id="2316728"/>
    <lineage>
        <taxon>Bacteria</taxon>
        <taxon>Pseudomonadati</taxon>
        <taxon>Myxococcota</taxon>
        <taxon>Myxococcia</taxon>
        <taxon>Myxococcales</taxon>
        <taxon>Cystobacterineae</taxon>
        <taxon>Myxococcaceae</taxon>
        <taxon>Corallococcus</taxon>
    </lineage>
</organism>
<feature type="domain" description="RNA polymerase sigma factor 70 region 4 type 2" evidence="9">
    <location>
        <begin position="151"/>
        <end position="203"/>
    </location>
</feature>
<evidence type="ECO:0000256" key="6">
    <source>
        <dbReference type="RuleBase" id="RU000716"/>
    </source>
</evidence>
<dbReference type="GO" id="GO:0016987">
    <property type="term" value="F:sigma factor activity"/>
    <property type="evidence" value="ECO:0007669"/>
    <property type="project" value="UniProtKB-KW"/>
</dbReference>
<sequence>MNFRRVPGGNFPRLFERAPGPDRVPPTVNDELRALILEAQDGSVRAFELLVSSHLPRVRRFARAFAASDSDVDDLAQEALVKVYKNLRSFRFQSAFQTWLYSVVRNAFYDATRSRAGRERSREEPLEQDHAKAASDAESADEGMMRAQERDRLWRALRALPPEFRTAVVLFDVEGHSYEEVADIEGVPVGTVKSRLSRGRAHLKALLAGGQGPGGPEDDAPVGTSGQDISSHAARSRK</sequence>
<dbReference type="Gene3D" id="1.10.1740.10">
    <property type="match status" value="1"/>
</dbReference>
<evidence type="ECO:0000259" key="9">
    <source>
        <dbReference type="Pfam" id="PF08281"/>
    </source>
</evidence>
<dbReference type="InterPro" id="IPR036388">
    <property type="entry name" value="WH-like_DNA-bd_sf"/>
</dbReference>
<dbReference type="EMBL" id="RAWE01000274">
    <property type="protein sequence ID" value="RKG95245.1"/>
    <property type="molecule type" value="Genomic_DNA"/>
</dbReference>
<evidence type="ECO:0000313" key="10">
    <source>
        <dbReference type="EMBL" id="RKG95245.1"/>
    </source>
</evidence>
<dbReference type="GO" id="GO:0006352">
    <property type="term" value="P:DNA-templated transcription initiation"/>
    <property type="evidence" value="ECO:0007669"/>
    <property type="project" value="InterPro"/>
</dbReference>
<dbReference type="NCBIfam" id="TIGR02937">
    <property type="entry name" value="sigma70-ECF"/>
    <property type="match status" value="1"/>
</dbReference>
<dbReference type="PANTHER" id="PTHR43133:SF25">
    <property type="entry name" value="RNA POLYMERASE SIGMA FACTOR RFAY-RELATED"/>
    <property type="match status" value="1"/>
</dbReference>
<protein>
    <recommendedName>
        <fullName evidence="6">RNA polymerase sigma factor</fullName>
    </recommendedName>
</protein>
<reference evidence="11" key="1">
    <citation type="submission" date="2018-09" db="EMBL/GenBank/DDBJ databases">
        <authorList>
            <person name="Livingstone P.G."/>
            <person name="Whitworth D.E."/>
        </authorList>
    </citation>
    <scope>NUCLEOTIDE SEQUENCE [LARGE SCALE GENOMIC DNA]</scope>
    <source>
        <strain evidence="11">CA043D</strain>
    </source>
</reference>
<dbReference type="InterPro" id="IPR013325">
    <property type="entry name" value="RNA_pol_sigma_r2"/>
</dbReference>
<dbReference type="PANTHER" id="PTHR43133">
    <property type="entry name" value="RNA POLYMERASE ECF-TYPE SIGMA FACTO"/>
    <property type="match status" value="1"/>
</dbReference>
<feature type="region of interest" description="Disordered" evidence="7">
    <location>
        <begin position="206"/>
        <end position="238"/>
    </location>
</feature>
<proteinExistence type="inferred from homology"/>
<evidence type="ECO:0000256" key="1">
    <source>
        <dbReference type="ARBA" id="ARBA00010641"/>
    </source>
</evidence>
<comment type="similarity">
    <text evidence="1 6">Belongs to the sigma-70 factor family. ECF subfamily.</text>
</comment>
<evidence type="ECO:0000256" key="5">
    <source>
        <dbReference type="ARBA" id="ARBA00023163"/>
    </source>
</evidence>
<keyword evidence="11" id="KW-1185">Reference proteome</keyword>
<evidence type="ECO:0000256" key="4">
    <source>
        <dbReference type="ARBA" id="ARBA00023125"/>
    </source>
</evidence>
<dbReference type="GO" id="GO:0003677">
    <property type="term" value="F:DNA binding"/>
    <property type="evidence" value="ECO:0007669"/>
    <property type="project" value="UniProtKB-KW"/>
</dbReference>
<feature type="domain" description="RNA polymerase sigma-70 region 2" evidence="8">
    <location>
        <begin position="50"/>
        <end position="116"/>
    </location>
</feature>
<dbReference type="InterPro" id="IPR014284">
    <property type="entry name" value="RNA_pol_sigma-70_dom"/>
</dbReference>
<dbReference type="AlphaFoldDB" id="A0A3A8JIS9"/>
<dbReference type="InterPro" id="IPR007627">
    <property type="entry name" value="RNA_pol_sigma70_r2"/>
</dbReference>
<dbReference type="InterPro" id="IPR013324">
    <property type="entry name" value="RNA_pol_sigma_r3/r4-like"/>
</dbReference>